<keyword evidence="6 11" id="KW-0342">GTP-binding</keyword>
<dbReference type="Proteomes" id="UP000006558">
    <property type="component" value="Chromosome"/>
</dbReference>
<comment type="subunit">
    <text evidence="13">Monomer.</text>
</comment>
<evidence type="ECO:0000256" key="7">
    <source>
        <dbReference type="ARBA" id="ARBA00023211"/>
    </source>
</evidence>
<accession>A5IML6</accession>
<feature type="binding site" evidence="11">
    <location>
        <begin position="371"/>
        <end position="374"/>
    </location>
    <ligand>
        <name>GMP</name>
        <dbReference type="ChEBI" id="CHEBI:58115"/>
    </ligand>
</feature>
<evidence type="ECO:0000256" key="8">
    <source>
        <dbReference type="ARBA" id="ARBA00047746"/>
    </source>
</evidence>
<dbReference type="AlphaFoldDB" id="A5IML6"/>
<keyword evidence="7 12" id="KW-0464">Manganese</keyword>
<dbReference type="InterPro" id="IPR001233">
    <property type="entry name" value="RtcB"/>
</dbReference>
<evidence type="ECO:0000313" key="15">
    <source>
        <dbReference type="Proteomes" id="UP000006558"/>
    </source>
</evidence>
<dbReference type="STRING" id="390874.Tpet_1426"/>
<evidence type="ECO:0000256" key="4">
    <source>
        <dbReference type="ARBA" id="ARBA00022741"/>
    </source>
</evidence>
<dbReference type="InterPro" id="IPR036025">
    <property type="entry name" value="RtcB-like_sf"/>
</dbReference>
<feature type="binding site" evidence="12">
    <location>
        <position position="231"/>
    </location>
    <ligand>
        <name>Mn(2+)</name>
        <dbReference type="ChEBI" id="CHEBI:29035"/>
        <label>2</label>
    </ligand>
</feature>
<comment type="similarity">
    <text evidence="1 13">Belongs to the RtcB family.</text>
</comment>
<dbReference type="SUPFAM" id="SSF103365">
    <property type="entry name" value="Hypothetical protein PH1602"/>
    <property type="match status" value="1"/>
</dbReference>
<dbReference type="EMBL" id="CP000702">
    <property type="protein sequence ID" value="ABQ47439.1"/>
    <property type="molecule type" value="Genomic_DNA"/>
</dbReference>
<sequence length="474" mass="52487">MKIERLDKYIWKIPKEGNMKVDAIVFTDAESVNDPQFREAMKQLVNVATLPGIVKYALAMPDIHWGYGFPIGGVAAFDVREGVISPGGVGFDINCGVRLMKTDLTYEDVKDRIRPLVEAIYEFVPAGVGSTGDIVLGKKGLRKVLVEGAEWAVKAGYGLEEDLERIEDGGKIHPADPSHVSEEAFERGNDELGTLGAGNHFVEVQMVQEIYDEELAEFFGLEIGTITVMIHSGSRGFGHQVATDYIRLMRDKLKEHNKNLPDKQLINAPFEHPLGQAYYSAMNCAANYAFANREILGHLVRKAFWKVFGRDTRVDLIYDVAHNIAKVEEYEVDGKRRKLVVHRKGATRSLGPGSEKVPSIYREVGQPVIIPGDMGTASYLLVGTKKAEEKAFGSTAHGAGRVLGRSAALKKLDYREVLDELAEKNIVVMSKSKKTLVEEAPEVYKDVDRVVQIVHEIGISRRVARMIPLGVVKG</sequence>
<dbReference type="PANTHER" id="PTHR11118">
    <property type="entry name" value="RNA-SPLICING LIGASE RTCB HOMOLOG"/>
    <property type="match status" value="1"/>
</dbReference>
<evidence type="ECO:0000256" key="11">
    <source>
        <dbReference type="PIRSR" id="PIRSR601233-2"/>
    </source>
</evidence>
<evidence type="ECO:0000256" key="13">
    <source>
        <dbReference type="RuleBase" id="RU371113"/>
    </source>
</evidence>
<feature type="binding site" evidence="12">
    <location>
        <position position="322"/>
    </location>
    <ligand>
        <name>Mn(2+)</name>
        <dbReference type="ChEBI" id="CHEBI:29035"/>
        <label>2</label>
    </ligand>
</feature>
<gene>
    <name evidence="13" type="primary">rtcB</name>
    <name evidence="14" type="ordered locus">Tpet_1426</name>
</gene>
<dbReference type="GO" id="GO:0003972">
    <property type="term" value="F:RNA ligase (ATP) activity"/>
    <property type="evidence" value="ECO:0007669"/>
    <property type="project" value="TreeGrafter"/>
</dbReference>
<evidence type="ECO:0000313" key="14">
    <source>
        <dbReference type="EMBL" id="ABQ47439.1"/>
    </source>
</evidence>
<feature type="binding site" evidence="11">
    <location>
        <begin position="322"/>
        <end position="323"/>
    </location>
    <ligand>
        <name>GMP</name>
        <dbReference type="ChEBI" id="CHEBI:58115"/>
    </ligand>
</feature>
<feature type="binding site" evidence="11">
    <location>
        <position position="378"/>
    </location>
    <ligand>
        <name>GMP</name>
        <dbReference type="ChEBI" id="CHEBI:58115"/>
    </ligand>
</feature>
<evidence type="ECO:0000256" key="10">
    <source>
        <dbReference type="PIRSR" id="PIRSR601233-1"/>
    </source>
</evidence>
<dbReference type="HOGENOM" id="CLU_022279_0_1_0"/>
<evidence type="ECO:0000256" key="1">
    <source>
        <dbReference type="ARBA" id="ARBA00008071"/>
    </source>
</evidence>
<dbReference type="GO" id="GO:0006396">
    <property type="term" value="P:RNA processing"/>
    <property type="evidence" value="ECO:0007669"/>
    <property type="project" value="InterPro"/>
</dbReference>
<feature type="binding site" evidence="12">
    <location>
        <position position="200"/>
    </location>
    <ligand>
        <name>Mn(2+)</name>
        <dbReference type="ChEBI" id="CHEBI:29035"/>
        <label>1</label>
    </ligand>
</feature>
<feature type="active site" description="GMP-histidine intermediate" evidence="10">
    <location>
        <position position="397"/>
    </location>
</feature>
<comment type="cofactor">
    <cofactor evidence="12 13">
        <name>Mn(2+)</name>
        <dbReference type="ChEBI" id="CHEBI:29035"/>
    </cofactor>
    <text evidence="12 13">Binds 2 manganese ions per subunit.</text>
</comment>
<feature type="binding site" evidence="11">
    <location>
        <begin position="397"/>
        <end position="400"/>
    </location>
    <ligand>
        <name>GMP</name>
        <dbReference type="ChEBI" id="CHEBI:58115"/>
    </ligand>
</feature>
<evidence type="ECO:0000256" key="2">
    <source>
        <dbReference type="ARBA" id="ARBA00022598"/>
    </source>
</evidence>
<dbReference type="GO" id="GO:0170057">
    <property type="term" value="F:RNA ligase (GTP) activity"/>
    <property type="evidence" value="ECO:0007669"/>
    <property type="project" value="UniProtKB-EC"/>
</dbReference>
<dbReference type="EC" id="6.5.1.-" evidence="13"/>
<keyword evidence="3 12" id="KW-0479">Metal-binding</keyword>
<dbReference type="FunFam" id="3.90.1860.10:FF:000001">
    <property type="entry name" value="tRNA-splicing ligase RtcB homolog"/>
    <property type="match status" value="1"/>
</dbReference>
<comment type="catalytic activity">
    <reaction evidence="8">
        <text>a 3'-end 3'-phospho-ribonucleotide-RNA + a 5'-end dephospho-ribonucleoside-RNA + GTP = a ribonucleotidyl-ribonucleotide-RNA + GMP + diphosphate</text>
        <dbReference type="Rhea" id="RHEA:68076"/>
        <dbReference type="Rhea" id="RHEA-COMP:10463"/>
        <dbReference type="Rhea" id="RHEA-COMP:13936"/>
        <dbReference type="Rhea" id="RHEA-COMP:17355"/>
        <dbReference type="ChEBI" id="CHEBI:33019"/>
        <dbReference type="ChEBI" id="CHEBI:37565"/>
        <dbReference type="ChEBI" id="CHEBI:58115"/>
        <dbReference type="ChEBI" id="CHEBI:83062"/>
        <dbReference type="ChEBI" id="CHEBI:138284"/>
        <dbReference type="ChEBI" id="CHEBI:173118"/>
        <dbReference type="EC" id="6.5.1.8"/>
    </reaction>
</comment>
<dbReference type="GO" id="GO:0005525">
    <property type="term" value="F:GTP binding"/>
    <property type="evidence" value="ECO:0007669"/>
    <property type="project" value="UniProtKB-KW"/>
</dbReference>
<dbReference type="KEGG" id="tpt:Tpet_1426"/>
<evidence type="ECO:0000256" key="12">
    <source>
        <dbReference type="PIRSR" id="PIRSR601233-3"/>
    </source>
</evidence>
<keyword evidence="4 11" id="KW-0547">Nucleotide-binding</keyword>
<proteinExistence type="inferred from homology"/>
<name>A5IML6_THEP1</name>
<feature type="binding site" evidence="12">
    <location>
        <position position="92"/>
    </location>
    <ligand>
        <name>Mn(2+)</name>
        <dbReference type="ChEBI" id="CHEBI:29035"/>
        <label>1</label>
    </ligand>
</feature>
<reference evidence="15" key="1">
    <citation type="submission" date="2007-05" db="EMBL/GenBank/DDBJ databases">
        <title>Complete sequence of Thermotoga petrophila RKU-1.</title>
        <authorList>
            <consortium name="US DOE Joint Genome Institute"/>
            <person name="Copeland A."/>
            <person name="Lucas S."/>
            <person name="Lapidus A."/>
            <person name="Barry K."/>
            <person name="Glavina del Rio T."/>
            <person name="Dalin E."/>
            <person name="Tice H."/>
            <person name="Pitluck S."/>
            <person name="Sims D."/>
            <person name="Brettin T."/>
            <person name="Bruce D."/>
            <person name="Detter J.C."/>
            <person name="Han C."/>
            <person name="Tapia R."/>
            <person name="Schmutz J."/>
            <person name="Larimer F."/>
            <person name="Land M."/>
            <person name="Hauser L."/>
            <person name="Kyrpides N."/>
            <person name="Mikhailova N."/>
            <person name="Nelson K."/>
            <person name="Gogarten J.P."/>
            <person name="Noll K."/>
            <person name="Richardson P."/>
        </authorList>
    </citation>
    <scope>NUCLEOTIDE SEQUENCE [LARGE SCALE GENOMIC DNA]</scope>
    <source>
        <strain evidence="15">ATCC BAA-488 / DSM 13995 / JCM 10881 / RKU-1</strain>
    </source>
</reference>
<evidence type="ECO:0000256" key="6">
    <source>
        <dbReference type="ARBA" id="ARBA00023134"/>
    </source>
</evidence>
<dbReference type="eggNOG" id="COG1690">
    <property type="taxonomic scope" value="Bacteria"/>
</dbReference>
<reference evidence="14 15" key="2">
    <citation type="journal article" date="2009" name="Proc. Natl. Acad. Sci. U.S.A.">
        <title>On the chimeric nature, thermophilic origin, and phylogenetic placement of the Thermotogales.</title>
        <authorList>
            <person name="Zhaxybayeva O."/>
            <person name="Swithers K.S."/>
            <person name="Lapierre P."/>
            <person name="Fournier G.P."/>
            <person name="Bickhart D.M."/>
            <person name="DeBoy R.T."/>
            <person name="Nelson K.E."/>
            <person name="Nesbo C.L."/>
            <person name="Doolittle W.F."/>
            <person name="Gogarten J.P."/>
            <person name="Noll K.M."/>
        </authorList>
    </citation>
    <scope>NUCLEOTIDE SEQUENCE [LARGE SCALE GENOMIC DNA]</scope>
    <source>
        <strain evidence="15">ATCC BAA-488 / DSM 13995 / JCM 10881 / RKU-1</strain>
    </source>
</reference>
<evidence type="ECO:0000256" key="3">
    <source>
        <dbReference type="ARBA" id="ARBA00022723"/>
    </source>
</evidence>
<organism evidence="14 15">
    <name type="scientific">Thermotoga petrophila (strain ATCC BAA-488 / DSM 13995 / JCM 10881 / RKU-1)</name>
    <dbReference type="NCBI Taxonomy" id="390874"/>
    <lineage>
        <taxon>Bacteria</taxon>
        <taxon>Thermotogati</taxon>
        <taxon>Thermotogota</taxon>
        <taxon>Thermotogae</taxon>
        <taxon>Thermotogales</taxon>
        <taxon>Thermotogaceae</taxon>
        <taxon>Thermotoga</taxon>
    </lineage>
</organism>
<dbReference type="PROSITE" id="PS01288">
    <property type="entry name" value="UPF0027"/>
    <property type="match status" value="1"/>
</dbReference>
<dbReference type="Pfam" id="PF01139">
    <property type="entry name" value="RtcB"/>
    <property type="match status" value="1"/>
</dbReference>
<dbReference type="PANTHER" id="PTHR11118:SF1">
    <property type="entry name" value="RNA-SPLICING LIGASE RTCB HOMOLOG"/>
    <property type="match status" value="1"/>
</dbReference>
<feature type="binding site" evidence="11">
    <location>
        <begin position="199"/>
        <end position="203"/>
    </location>
    <ligand>
        <name>GMP</name>
        <dbReference type="ChEBI" id="CHEBI:58115"/>
    </ligand>
</feature>
<dbReference type="GO" id="GO:0046872">
    <property type="term" value="F:metal ion binding"/>
    <property type="evidence" value="ECO:0007669"/>
    <property type="project" value="UniProtKB-UniRule"/>
</dbReference>
<dbReference type="RefSeq" id="WP_011943893.1">
    <property type="nucleotide sequence ID" value="NC_009486.1"/>
</dbReference>
<comment type="catalytic activity">
    <reaction evidence="9">
        <text>a 3'-end 2',3'-cyclophospho-ribonucleotide-RNA + a 5'-end dephospho-ribonucleoside-RNA + GTP + H2O = a ribonucleotidyl-ribonucleotide-RNA + GMP + diphosphate + H(+)</text>
        <dbReference type="Rhea" id="RHEA:68080"/>
        <dbReference type="Rhea" id="RHEA-COMP:10464"/>
        <dbReference type="Rhea" id="RHEA-COMP:13936"/>
        <dbReference type="Rhea" id="RHEA-COMP:17355"/>
        <dbReference type="ChEBI" id="CHEBI:15377"/>
        <dbReference type="ChEBI" id="CHEBI:15378"/>
        <dbReference type="ChEBI" id="CHEBI:33019"/>
        <dbReference type="ChEBI" id="CHEBI:37565"/>
        <dbReference type="ChEBI" id="CHEBI:58115"/>
        <dbReference type="ChEBI" id="CHEBI:83064"/>
        <dbReference type="ChEBI" id="CHEBI:138284"/>
        <dbReference type="ChEBI" id="CHEBI:173118"/>
        <dbReference type="EC" id="6.5.1.8"/>
    </reaction>
</comment>
<keyword evidence="5" id="KW-0692">RNA repair</keyword>
<feature type="binding site" evidence="11">
    <location>
        <position position="473"/>
    </location>
    <ligand>
        <name>GMP</name>
        <dbReference type="ChEBI" id="CHEBI:58115"/>
    </ligand>
</feature>
<evidence type="ECO:0000256" key="5">
    <source>
        <dbReference type="ARBA" id="ARBA00022800"/>
    </source>
</evidence>
<dbReference type="GO" id="GO:0042245">
    <property type="term" value="P:RNA repair"/>
    <property type="evidence" value="ECO:0007669"/>
    <property type="project" value="UniProtKB-KW"/>
</dbReference>
<dbReference type="Gene3D" id="3.90.1860.10">
    <property type="entry name" value="tRNA-splicing ligase RtcB"/>
    <property type="match status" value="1"/>
</dbReference>
<evidence type="ECO:0000256" key="9">
    <source>
        <dbReference type="ARBA" id="ARBA00049514"/>
    </source>
</evidence>
<protein>
    <recommendedName>
        <fullName evidence="13">tRNA-splicing ligase RtcB</fullName>
        <ecNumber evidence="13">6.5.1.-</ecNumber>
    </recommendedName>
</protein>
<keyword evidence="2 13" id="KW-0436">Ligase</keyword>